<protein>
    <recommendedName>
        <fullName evidence="5">DUF2490 domain-containing protein</fullName>
    </recommendedName>
</protein>
<evidence type="ECO:0000313" key="4">
    <source>
        <dbReference type="Proteomes" id="UP001156666"/>
    </source>
</evidence>
<proteinExistence type="predicted"/>
<dbReference type="Pfam" id="PF10677">
    <property type="entry name" value="DUF2490"/>
    <property type="match status" value="1"/>
</dbReference>
<dbReference type="Gene3D" id="2.40.160.40">
    <property type="entry name" value="monomeric porin ompg"/>
    <property type="match status" value="1"/>
</dbReference>
<evidence type="ECO:0000256" key="2">
    <source>
        <dbReference type="SAM" id="SignalP"/>
    </source>
</evidence>
<evidence type="ECO:0008006" key="5">
    <source>
        <dbReference type="Google" id="ProtNLM"/>
    </source>
</evidence>
<dbReference type="RefSeq" id="WP_235292309.1">
    <property type="nucleotide sequence ID" value="NZ_BSOH01000001.1"/>
</dbReference>
<sequence>MSLKISIKVLFMCSLLSVCTTGMFAQDSYSKVTSDFESWHSVRLKAKFNKKFTASLEQGMRLSENSTTLDQALTEIGISYKLTKGLEVGMGTRYIYDRTKNDNYENKFRYNLDASYKQEVNRLDLQLRLRFQNKKELDWENVDLDDPSSYFRIKFQTNYNIKNWKLDPEISAEIFRNLESNGGFDKIRYTIATKYSFKNAGDIGVFYRMENELNTSLPKTTYIAGLKYTYTIKPYK</sequence>
<dbReference type="AlphaFoldDB" id="A0AA37WBA0"/>
<reference evidence="3" key="1">
    <citation type="journal article" date="2014" name="Int. J. Syst. Evol. Microbiol.">
        <title>Complete genome sequence of Corynebacterium casei LMG S-19264T (=DSM 44701T), isolated from a smear-ripened cheese.</title>
        <authorList>
            <consortium name="US DOE Joint Genome Institute (JGI-PGF)"/>
            <person name="Walter F."/>
            <person name="Albersmeier A."/>
            <person name="Kalinowski J."/>
            <person name="Ruckert C."/>
        </authorList>
    </citation>
    <scope>NUCLEOTIDE SEQUENCE</scope>
    <source>
        <strain evidence="3">NBRC 108769</strain>
    </source>
</reference>
<dbReference type="SUPFAM" id="SSF56935">
    <property type="entry name" value="Porins"/>
    <property type="match status" value="1"/>
</dbReference>
<feature type="signal peptide" evidence="2">
    <location>
        <begin position="1"/>
        <end position="25"/>
    </location>
</feature>
<keyword evidence="1 2" id="KW-0732">Signal</keyword>
<accession>A0AA37WBA0</accession>
<name>A0AA37WBA0_9BACT</name>
<dbReference type="InterPro" id="IPR053713">
    <property type="entry name" value="Bact_OM_Channel_sf"/>
</dbReference>
<feature type="chain" id="PRO_5041352418" description="DUF2490 domain-containing protein" evidence="2">
    <location>
        <begin position="26"/>
        <end position="236"/>
    </location>
</feature>
<organism evidence="3 4">
    <name type="scientific">Portibacter lacus</name>
    <dbReference type="NCBI Taxonomy" id="1099794"/>
    <lineage>
        <taxon>Bacteria</taxon>
        <taxon>Pseudomonadati</taxon>
        <taxon>Bacteroidota</taxon>
        <taxon>Saprospiria</taxon>
        <taxon>Saprospirales</taxon>
        <taxon>Haliscomenobacteraceae</taxon>
        <taxon>Portibacter</taxon>
    </lineage>
</organism>
<reference evidence="3" key="2">
    <citation type="submission" date="2023-01" db="EMBL/GenBank/DDBJ databases">
        <title>Draft genome sequence of Portibacter lacus strain NBRC 108769.</title>
        <authorList>
            <person name="Sun Q."/>
            <person name="Mori K."/>
        </authorList>
    </citation>
    <scope>NUCLEOTIDE SEQUENCE</scope>
    <source>
        <strain evidence="3">NBRC 108769</strain>
    </source>
</reference>
<evidence type="ECO:0000313" key="3">
    <source>
        <dbReference type="EMBL" id="GLR15416.1"/>
    </source>
</evidence>
<dbReference type="EMBL" id="BSOH01000001">
    <property type="protein sequence ID" value="GLR15416.1"/>
    <property type="molecule type" value="Genomic_DNA"/>
</dbReference>
<comment type="caution">
    <text evidence="3">The sequence shown here is derived from an EMBL/GenBank/DDBJ whole genome shotgun (WGS) entry which is preliminary data.</text>
</comment>
<dbReference type="Proteomes" id="UP001156666">
    <property type="component" value="Unassembled WGS sequence"/>
</dbReference>
<dbReference type="InterPro" id="IPR019619">
    <property type="entry name" value="DUF2490"/>
</dbReference>
<gene>
    <name evidence="3" type="ORF">GCM10007940_00310</name>
</gene>
<evidence type="ECO:0000256" key="1">
    <source>
        <dbReference type="ARBA" id="ARBA00022729"/>
    </source>
</evidence>
<keyword evidence="4" id="KW-1185">Reference proteome</keyword>